<comment type="induction">
    <text evidence="9">By heat shock.</text>
</comment>
<accession>A0A1J4SCH4</accession>
<keyword evidence="6 9" id="KW-0720">Serine protease</keyword>
<dbReference type="EC" id="3.4.21.53" evidence="9 10"/>
<dbReference type="InterPro" id="IPR008269">
    <property type="entry name" value="Lon_proteolytic"/>
</dbReference>
<dbReference type="SMART" id="SM00382">
    <property type="entry name" value="AAA"/>
    <property type="match status" value="1"/>
</dbReference>
<dbReference type="GO" id="GO:0016887">
    <property type="term" value="F:ATP hydrolysis activity"/>
    <property type="evidence" value="ECO:0007669"/>
    <property type="project" value="UniProtKB-UniRule"/>
</dbReference>
<comment type="catalytic activity">
    <reaction evidence="9 10 13">
        <text>Hydrolysis of proteins in presence of ATP.</text>
        <dbReference type="EC" id="3.4.21.53"/>
    </reaction>
</comment>
<dbReference type="PROSITE" id="PS51787">
    <property type="entry name" value="LON_N"/>
    <property type="match status" value="1"/>
</dbReference>
<dbReference type="EMBL" id="MNUO01000120">
    <property type="protein sequence ID" value="OIN95949.1"/>
    <property type="molecule type" value="Genomic_DNA"/>
</dbReference>
<dbReference type="InterPro" id="IPR046336">
    <property type="entry name" value="Lon_prtase_N_sf"/>
</dbReference>
<reference evidence="17 18" key="1">
    <citation type="journal article" date="2016" name="Environ. Microbiol.">
        <title>Genomic resolution of a cold subsurface aquifer community provides metabolic insights for novel microbes adapted to high CO concentrations.</title>
        <authorList>
            <person name="Probst A.J."/>
            <person name="Castelle C.J."/>
            <person name="Singh A."/>
            <person name="Brown C.T."/>
            <person name="Anantharaman K."/>
            <person name="Sharon I."/>
            <person name="Hug L.A."/>
            <person name="Burstein D."/>
            <person name="Emerson J.B."/>
            <person name="Thomas B.C."/>
            <person name="Banfield J.F."/>
        </authorList>
    </citation>
    <scope>NUCLEOTIDE SEQUENCE [LARGE SCALE GENOMIC DNA]</scope>
    <source>
        <strain evidence="17">CG1_02_38_46</strain>
    </source>
</reference>
<dbReference type="Pfam" id="PF00004">
    <property type="entry name" value="AAA"/>
    <property type="match status" value="1"/>
</dbReference>
<dbReference type="PRINTS" id="PR00830">
    <property type="entry name" value="ENDOLAPTASE"/>
</dbReference>
<dbReference type="NCBIfam" id="TIGR00763">
    <property type="entry name" value="lon"/>
    <property type="match status" value="1"/>
</dbReference>
<feature type="domain" description="Lon proteolytic" evidence="15">
    <location>
        <begin position="599"/>
        <end position="780"/>
    </location>
</feature>
<keyword evidence="2 9" id="KW-0963">Cytoplasm</keyword>
<dbReference type="InterPro" id="IPR008268">
    <property type="entry name" value="Peptidase_S16_AS"/>
</dbReference>
<dbReference type="GO" id="GO:0034605">
    <property type="term" value="P:cellular response to heat"/>
    <property type="evidence" value="ECO:0007669"/>
    <property type="project" value="UniProtKB-UniRule"/>
</dbReference>
<dbReference type="InterPro" id="IPR027543">
    <property type="entry name" value="Lon_bac"/>
</dbReference>
<dbReference type="FunFam" id="1.20.5.5270:FF:000002">
    <property type="entry name" value="Lon protease homolog"/>
    <property type="match status" value="1"/>
</dbReference>
<proteinExistence type="evidence at transcript level"/>
<comment type="subunit">
    <text evidence="9 10">Homohexamer. Organized in a ring with a central cavity.</text>
</comment>
<dbReference type="InterPro" id="IPR014721">
    <property type="entry name" value="Ribsml_uS5_D2-typ_fold_subgr"/>
</dbReference>
<dbReference type="STRING" id="1817893.AUJ66_07855"/>
<gene>
    <name evidence="9" type="primary">lon</name>
    <name evidence="17" type="ORF">AUJ66_07855</name>
</gene>
<evidence type="ECO:0000256" key="3">
    <source>
        <dbReference type="ARBA" id="ARBA00022670"/>
    </source>
</evidence>
<dbReference type="SUPFAM" id="SSF88697">
    <property type="entry name" value="PUA domain-like"/>
    <property type="match status" value="1"/>
</dbReference>
<sequence>MIEKIEERRKKPIGVVPLLPVRDLVIFPHMVVPLSVGRLKSVNAIEEAMLHDHFILICAQKDLKIEEPGVEDIYQIGTLSEVLQLLKLPDGTTRILIEGIRRVRIKEYLNNEKFLQVRIEEVRENIEKTLDIEALMRTANDQFEKYVNLNPKVPPEILAIITGIEEPGRLADVITAHLFLKIPDKQQLLEAISPRERLERLCKLLVSELEILGLEEKIQKKVFDRIGKVQKEYYLGEQLKAIQEELGKKGETGDIENLKKQVKEARMPGEIEEKAMKEIERLKQMFPLSPETTVVRNYLDWLVNLPWSIETKDKIDIKEAEKILEEDHYGLKKVKERALEYLAVRKLVEKMKGPILCFVGPPGTGKTSVGKSIARAMGRKFIRLSLGGVRDEAEIRGHRRTYVGALPGRIIQSVRRAKSRNPVFILDEIDKMSMDFRGDPSSALLEVLDPEQNNAFSDHYLEVDFDLSKVMFITTANTLYPVPPALRDRMEVIEFPGYTEDEKFHIADKFLILKELKEHGLSKKNVEISKSAILRTIREYTQEAGVRNLEREIANICRKVARRITTGKEENGKKIKITGVNVPKYLGVPKIRRGKKEEKSGIGVGTGVAWTEAGGDILIIEVVILSGKGQLLLTGQMGDVMQESAKAALSYVRSRTKELKLKKDFYKKYDVHIHVPEGAIPKDGPSAGITMACVLISGLTKKSISSDIAMTGEITLRGRVLPVGGIKEKILAAHRAGIKTLIMPEENKKDIEDIPKNVTRQLELKFVKNMDEVLKIHKFFEGGKK</sequence>
<dbReference type="SUPFAM" id="SSF54211">
    <property type="entry name" value="Ribosomal protein S5 domain 2-like"/>
    <property type="match status" value="1"/>
</dbReference>
<evidence type="ECO:0000256" key="10">
    <source>
        <dbReference type="PIRNR" id="PIRNR001174"/>
    </source>
</evidence>
<feature type="binding site" evidence="9 12">
    <location>
        <begin position="360"/>
        <end position="367"/>
    </location>
    <ligand>
        <name>ATP</name>
        <dbReference type="ChEBI" id="CHEBI:30616"/>
    </ligand>
</feature>
<dbReference type="SMART" id="SM00464">
    <property type="entry name" value="LON"/>
    <property type="match status" value="1"/>
</dbReference>
<evidence type="ECO:0000256" key="13">
    <source>
        <dbReference type="PROSITE-ProRule" id="PRU01122"/>
    </source>
</evidence>
<evidence type="ECO:0000313" key="18">
    <source>
        <dbReference type="Proteomes" id="UP000182278"/>
    </source>
</evidence>
<evidence type="ECO:0000256" key="2">
    <source>
        <dbReference type="ARBA" id="ARBA00022490"/>
    </source>
</evidence>
<dbReference type="Pfam" id="PF22667">
    <property type="entry name" value="Lon_lid"/>
    <property type="match status" value="1"/>
</dbReference>
<feature type="active site" evidence="9 11">
    <location>
        <position position="686"/>
    </location>
</feature>
<dbReference type="NCBIfam" id="NF008053">
    <property type="entry name" value="PRK10787.1"/>
    <property type="match status" value="1"/>
</dbReference>
<evidence type="ECO:0000256" key="5">
    <source>
        <dbReference type="ARBA" id="ARBA00022801"/>
    </source>
</evidence>
<dbReference type="Gene3D" id="1.10.8.60">
    <property type="match status" value="1"/>
</dbReference>
<dbReference type="GO" id="GO:0005737">
    <property type="term" value="C:cytoplasm"/>
    <property type="evidence" value="ECO:0007669"/>
    <property type="project" value="UniProtKB-SubCell"/>
</dbReference>
<evidence type="ECO:0000256" key="1">
    <source>
        <dbReference type="ARBA" id="ARBA00004496"/>
    </source>
</evidence>
<dbReference type="InterPro" id="IPR004815">
    <property type="entry name" value="Lon_bac/euk-typ"/>
</dbReference>
<dbReference type="InterPro" id="IPR020568">
    <property type="entry name" value="Ribosomal_Su5_D2-typ_SF"/>
</dbReference>
<keyword evidence="8 9" id="KW-0346">Stress response</keyword>
<dbReference type="GO" id="GO:0005524">
    <property type="term" value="F:ATP binding"/>
    <property type="evidence" value="ECO:0007669"/>
    <property type="project" value="UniProtKB-UniRule"/>
</dbReference>
<dbReference type="InterPro" id="IPR027065">
    <property type="entry name" value="Lon_Prtase"/>
</dbReference>
<keyword evidence="4 9" id="KW-0547">Nucleotide-binding</keyword>
<dbReference type="InterPro" id="IPR003593">
    <property type="entry name" value="AAA+_ATPase"/>
</dbReference>
<dbReference type="Gene3D" id="1.20.5.5270">
    <property type="match status" value="1"/>
</dbReference>
<dbReference type="PANTHER" id="PTHR10046">
    <property type="entry name" value="ATP DEPENDENT LON PROTEASE FAMILY MEMBER"/>
    <property type="match status" value="1"/>
</dbReference>
<dbReference type="PIRSF" id="PIRSF001174">
    <property type="entry name" value="Lon_proteas"/>
    <property type="match status" value="1"/>
</dbReference>
<dbReference type="PROSITE" id="PS51786">
    <property type="entry name" value="LON_PROTEOLYTIC"/>
    <property type="match status" value="1"/>
</dbReference>
<evidence type="ECO:0000259" key="16">
    <source>
        <dbReference type="PROSITE" id="PS51787"/>
    </source>
</evidence>
<dbReference type="Gene3D" id="3.30.230.10">
    <property type="match status" value="1"/>
</dbReference>
<keyword evidence="3 9" id="KW-0645">Protease</keyword>
<evidence type="ECO:0000256" key="6">
    <source>
        <dbReference type="ARBA" id="ARBA00022825"/>
    </source>
</evidence>
<dbReference type="GO" id="GO:0043565">
    <property type="term" value="F:sequence-specific DNA binding"/>
    <property type="evidence" value="ECO:0007669"/>
    <property type="project" value="UniProtKB-UniRule"/>
</dbReference>
<dbReference type="InterPro" id="IPR003111">
    <property type="entry name" value="Lon_prtase_N"/>
</dbReference>
<evidence type="ECO:0000256" key="8">
    <source>
        <dbReference type="ARBA" id="ARBA00023016"/>
    </source>
</evidence>
<dbReference type="FunFam" id="3.40.50.300:FF:000382">
    <property type="entry name" value="Lon protease homolog 2, peroxisomal"/>
    <property type="match status" value="1"/>
</dbReference>
<dbReference type="HAMAP" id="MF_01973">
    <property type="entry name" value="lon_bact"/>
    <property type="match status" value="1"/>
</dbReference>
<keyword evidence="7 9" id="KW-0067">ATP-binding</keyword>
<evidence type="ECO:0000256" key="9">
    <source>
        <dbReference type="HAMAP-Rule" id="MF_01973"/>
    </source>
</evidence>
<protein>
    <recommendedName>
        <fullName evidence="9 10">Lon protease</fullName>
        <ecNumber evidence="9 10">3.4.21.53</ecNumber>
    </recommendedName>
    <alternativeName>
        <fullName evidence="9">ATP-dependent protease La</fullName>
    </alternativeName>
</protein>
<organism evidence="17 18">
    <name type="scientific">Candidatus Desantisbacteria bacterium CG1_02_38_46</name>
    <dbReference type="NCBI Taxonomy" id="1817893"/>
    <lineage>
        <taxon>Bacteria</taxon>
        <taxon>Candidatus Desantisiibacteriota</taxon>
    </lineage>
</organism>
<dbReference type="GO" id="GO:0004176">
    <property type="term" value="F:ATP-dependent peptidase activity"/>
    <property type="evidence" value="ECO:0007669"/>
    <property type="project" value="UniProtKB-UniRule"/>
</dbReference>
<dbReference type="Proteomes" id="UP000182278">
    <property type="component" value="Unassembled WGS sequence"/>
</dbReference>
<dbReference type="AlphaFoldDB" id="A0A1J4SCH4"/>
<name>A0A1J4SCH4_9BACT</name>
<evidence type="ECO:0000256" key="4">
    <source>
        <dbReference type="ARBA" id="ARBA00022741"/>
    </source>
</evidence>
<evidence type="ECO:0000256" key="7">
    <source>
        <dbReference type="ARBA" id="ARBA00022840"/>
    </source>
</evidence>
<dbReference type="Pfam" id="PF02190">
    <property type="entry name" value="LON_substr_bdg"/>
    <property type="match status" value="1"/>
</dbReference>
<dbReference type="InterPro" id="IPR015947">
    <property type="entry name" value="PUA-like_sf"/>
</dbReference>
<dbReference type="InterPro" id="IPR003959">
    <property type="entry name" value="ATPase_AAA_core"/>
</dbReference>
<evidence type="ECO:0000256" key="14">
    <source>
        <dbReference type="RuleBase" id="RU000591"/>
    </source>
</evidence>
<comment type="subcellular location">
    <subcellularLocation>
        <location evidence="1 9 10">Cytoplasm</location>
    </subcellularLocation>
</comment>
<dbReference type="PROSITE" id="PS01046">
    <property type="entry name" value="LON_SER"/>
    <property type="match status" value="1"/>
</dbReference>
<evidence type="ECO:0000256" key="11">
    <source>
        <dbReference type="PIRSR" id="PIRSR001174-1"/>
    </source>
</evidence>
<dbReference type="Pfam" id="PF05362">
    <property type="entry name" value="Lon_C"/>
    <property type="match status" value="1"/>
</dbReference>
<evidence type="ECO:0000256" key="12">
    <source>
        <dbReference type="PIRSR" id="PIRSR001174-2"/>
    </source>
</evidence>
<evidence type="ECO:0000313" key="17">
    <source>
        <dbReference type="EMBL" id="OIN95949.1"/>
    </source>
</evidence>
<dbReference type="InterPro" id="IPR054594">
    <property type="entry name" value="Lon_lid"/>
</dbReference>
<dbReference type="SUPFAM" id="SSF52540">
    <property type="entry name" value="P-loop containing nucleoside triphosphate hydrolases"/>
    <property type="match status" value="1"/>
</dbReference>
<dbReference type="GO" id="GO:0004252">
    <property type="term" value="F:serine-type endopeptidase activity"/>
    <property type="evidence" value="ECO:0007669"/>
    <property type="project" value="UniProtKB-UniRule"/>
</dbReference>
<dbReference type="Gene3D" id="3.40.50.300">
    <property type="entry name" value="P-loop containing nucleotide triphosphate hydrolases"/>
    <property type="match status" value="1"/>
</dbReference>
<comment type="caution">
    <text evidence="17">The sequence shown here is derived from an EMBL/GenBank/DDBJ whole genome shotgun (WGS) entry which is preliminary data.</text>
</comment>
<dbReference type="InterPro" id="IPR027417">
    <property type="entry name" value="P-loop_NTPase"/>
</dbReference>
<feature type="domain" description="Lon N-terminal" evidence="16">
    <location>
        <begin position="16"/>
        <end position="209"/>
    </location>
</feature>
<dbReference type="Gene3D" id="1.20.58.1480">
    <property type="match status" value="1"/>
</dbReference>
<comment type="similarity">
    <text evidence="9 10 13 14">Belongs to the peptidase S16 family.</text>
</comment>
<evidence type="ECO:0000259" key="15">
    <source>
        <dbReference type="PROSITE" id="PS51786"/>
    </source>
</evidence>
<feature type="active site" evidence="9 11">
    <location>
        <position position="729"/>
    </location>
</feature>
<dbReference type="GO" id="GO:0006515">
    <property type="term" value="P:protein quality control for misfolded or incompletely synthesized proteins"/>
    <property type="evidence" value="ECO:0007669"/>
    <property type="project" value="UniProtKB-UniRule"/>
</dbReference>
<comment type="function">
    <text evidence="9">ATP-dependent serine protease that mediates the selective degradation of mutant and abnormal proteins as well as certain short-lived regulatory proteins. Required for cellular homeostasis and for survival from DNA damage and developmental changes induced by stress. Degrades polypeptides processively to yield small peptide fragments that are 5 to 10 amino acids long. Binds to DNA in a double-stranded, site-specific manner.</text>
</comment>
<dbReference type="CDD" id="cd19500">
    <property type="entry name" value="RecA-like_Lon"/>
    <property type="match status" value="1"/>
</dbReference>
<keyword evidence="5 9" id="KW-0378">Hydrolase</keyword>
<dbReference type="Gene3D" id="2.30.130.40">
    <property type="entry name" value="LON domain-like"/>
    <property type="match status" value="1"/>
</dbReference>